<evidence type="ECO:0000256" key="6">
    <source>
        <dbReference type="ARBA" id="ARBA00022801"/>
    </source>
</evidence>
<reference evidence="12" key="1">
    <citation type="submission" date="2021-04" db="EMBL/GenBank/DDBJ databases">
        <authorList>
            <consortium name="Wellcome Sanger Institute Data Sharing"/>
        </authorList>
    </citation>
    <scope>NUCLEOTIDE SEQUENCE [LARGE SCALE GENOMIC DNA]</scope>
</reference>
<evidence type="ECO:0000256" key="4">
    <source>
        <dbReference type="ARBA" id="ARBA00012903"/>
    </source>
</evidence>
<dbReference type="GO" id="GO:0004438">
    <property type="term" value="F:phosphatidylinositol-3-phosphate phosphatase activity"/>
    <property type="evidence" value="ECO:0007669"/>
    <property type="project" value="TreeGrafter"/>
</dbReference>
<dbReference type="InterPro" id="IPR030564">
    <property type="entry name" value="Myotubularin"/>
</dbReference>
<feature type="compositionally biased region" description="Basic and acidic residues" evidence="10">
    <location>
        <begin position="27"/>
        <end position="36"/>
    </location>
</feature>
<sequence length="351" mass="39821">MSSDSVSTSAELSPELRVKPKAAAKKVQRDSDKEEPQLLPNEMVQDMAQDITYFCPFIGALRGTVTVTNYRLFFKCIDREPAFVLDLPLGVVSRVEKIGNASRDVSYGLVCKDMRNLRFAHKQLEDTLRKSIFEVLMKFAFPVSNGLPIFAYEYGQVFPENGWKVYDAVSEYKRQGIPNESWRITKVNDHYEVCDTYPSTLAVPVNIPDEELKRVAAFRAKGRIPVLSWIHPESQATVTRCSQPMVGVNGKRSKEDEKYLQAIMDANAQSHKLFIFDARPSVNAAANKMKGGGYESEDAYQNAELVFLDIHNIHRIGHGDKNHTDADRSPVFIQFIDCVWQLTRQVRNECC</sequence>
<evidence type="ECO:0000256" key="8">
    <source>
        <dbReference type="ARBA" id="ARBA00023136"/>
    </source>
</evidence>
<accession>A0A671VFT6</accession>
<evidence type="ECO:0000256" key="3">
    <source>
        <dbReference type="ARBA" id="ARBA00007471"/>
    </source>
</evidence>
<dbReference type="SUPFAM" id="SSF50729">
    <property type="entry name" value="PH domain-like"/>
    <property type="match status" value="1"/>
</dbReference>
<keyword evidence="8" id="KW-0472">Membrane</keyword>
<comment type="subcellular location">
    <subcellularLocation>
        <location evidence="2">Cytoplasm</location>
    </subcellularLocation>
    <subcellularLocation>
        <location evidence="1">Endomembrane system</location>
        <topology evidence="1">Peripheral membrane protein</topology>
    </subcellularLocation>
</comment>
<reference evidence="12" key="3">
    <citation type="submission" date="2025-09" db="UniProtKB">
        <authorList>
            <consortium name="Ensembl"/>
        </authorList>
    </citation>
    <scope>IDENTIFICATION</scope>
</reference>
<comment type="similarity">
    <text evidence="3">Belongs to the protein-tyrosine phosphatase family. Non-receptor class myotubularin subfamily.</text>
</comment>
<dbReference type="Gene3D" id="2.30.29.30">
    <property type="entry name" value="Pleckstrin-homology domain (PH domain)/Phosphotyrosine-binding domain (PTB)"/>
    <property type="match status" value="1"/>
</dbReference>
<keyword evidence="7" id="KW-0443">Lipid metabolism</keyword>
<dbReference type="InterPro" id="IPR004182">
    <property type="entry name" value="GRAM"/>
</dbReference>
<name>A0A671VFT6_SPAAU</name>
<dbReference type="SMART" id="SM00568">
    <property type="entry name" value="GRAM"/>
    <property type="match status" value="1"/>
</dbReference>
<dbReference type="GO" id="GO:0016020">
    <property type="term" value="C:membrane"/>
    <property type="evidence" value="ECO:0007669"/>
    <property type="project" value="TreeGrafter"/>
</dbReference>
<feature type="domain" description="Myotubularin phosphatase" evidence="11">
    <location>
        <begin position="162"/>
        <end position="351"/>
    </location>
</feature>
<reference evidence="12" key="2">
    <citation type="submission" date="2025-08" db="UniProtKB">
        <authorList>
            <consortium name="Ensembl"/>
        </authorList>
    </citation>
    <scope>IDENTIFICATION</scope>
</reference>
<evidence type="ECO:0000313" key="13">
    <source>
        <dbReference type="Proteomes" id="UP000472265"/>
    </source>
</evidence>
<dbReference type="InterPro" id="IPR029021">
    <property type="entry name" value="Prot-tyrosine_phosphatase-like"/>
</dbReference>
<evidence type="ECO:0000256" key="9">
    <source>
        <dbReference type="PIRSR" id="PIRSR630564-2"/>
    </source>
</evidence>
<evidence type="ECO:0000259" key="11">
    <source>
        <dbReference type="PROSITE" id="PS51339"/>
    </source>
</evidence>
<dbReference type="InterPro" id="IPR010569">
    <property type="entry name" value="Myotubularin-like_Pase_dom"/>
</dbReference>
<dbReference type="InterPro" id="IPR011993">
    <property type="entry name" value="PH-like_dom_sf"/>
</dbReference>
<keyword evidence="6" id="KW-0378">Hydrolase</keyword>
<dbReference type="EC" id="3.1.3.95" evidence="4"/>
<feature type="compositionally biased region" description="Polar residues" evidence="10">
    <location>
        <begin position="1"/>
        <end position="11"/>
    </location>
</feature>
<dbReference type="Ensembl" id="ENSSAUT00010026413.1">
    <property type="protein sequence ID" value="ENSSAUP00010024999.1"/>
    <property type="gene ID" value="ENSSAUG00010010605.1"/>
</dbReference>
<dbReference type="PROSITE" id="PS51339">
    <property type="entry name" value="PPASE_MYOTUBULARIN"/>
    <property type="match status" value="1"/>
</dbReference>
<dbReference type="GeneTree" id="ENSGT00940000153669"/>
<dbReference type="PANTHER" id="PTHR10807">
    <property type="entry name" value="MYOTUBULARIN-RELATED"/>
    <property type="match status" value="1"/>
</dbReference>
<evidence type="ECO:0000256" key="10">
    <source>
        <dbReference type="SAM" id="MobiDB-lite"/>
    </source>
</evidence>
<evidence type="ECO:0000256" key="1">
    <source>
        <dbReference type="ARBA" id="ARBA00004184"/>
    </source>
</evidence>
<feature type="region of interest" description="Disordered" evidence="10">
    <location>
        <begin position="1"/>
        <end position="39"/>
    </location>
</feature>
<gene>
    <name evidence="12" type="primary">MTMR2</name>
    <name evidence="12" type="synonym">mtmr2</name>
</gene>
<evidence type="ECO:0000256" key="7">
    <source>
        <dbReference type="ARBA" id="ARBA00023098"/>
    </source>
</evidence>
<keyword evidence="5" id="KW-0963">Cytoplasm</keyword>
<dbReference type="Proteomes" id="UP000472265">
    <property type="component" value="Chromosome 13"/>
</dbReference>
<keyword evidence="13" id="KW-1185">Reference proteome</keyword>
<feature type="binding site" evidence="9">
    <location>
        <begin position="312"/>
        <end position="313"/>
    </location>
    <ligand>
        <name>substrate</name>
    </ligand>
</feature>
<dbReference type="GO" id="GO:0046856">
    <property type="term" value="P:phosphatidylinositol dephosphorylation"/>
    <property type="evidence" value="ECO:0007669"/>
    <property type="project" value="TreeGrafter"/>
</dbReference>
<feature type="binding site" evidence="9">
    <location>
        <begin position="287"/>
        <end position="290"/>
    </location>
    <ligand>
        <name>substrate</name>
    </ligand>
</feature>
<dbReference type="GO" id="GO:0052629">
    <property type="term" value="F:phosphatidylinositol-3,5-bisphosphate 3-phosphatase activity"/>
    <property type="evidence" value="ECO:0007669"/>
    <property type="project" value="UniProtKB-EC"/>
</dbReference>
<evidence type="ECO:0000256" key="5">
    <source>
        <dbReference type="ARBA" id="ARBA00022490"/>
    </source>
</evidence>
<evidence type="ECO:0000256" key="2">
    <source>
        <dbReference type="ARBA" id="ARBA00004496"/>
    </source>
</evidence>
<dbReference type="Pfam" id="PF02893">
    <property type="entry name" value="GRAM"/>
    <property type="match status" value="1"/>
</dbReference>
<evidence type="ECO:0000313" key="12">
    <source>
        <dbReference type="Ensembl" id="ENSSAUP00010024999.1"/>
    </source>
</evidence>
<dbReference type="PANTHER" id="PTHR10807:SF42">
    <property type="entry name" value="MYOTUBULARIN-RELATED PROTEIN 2"/>
    <property type="match status" value="1"/>
</dbReference>
<protein>
    <recommendedName>
        <fullName evidence="4">phosphatidylinositol-3,5-bisphosphate 3-phosphatase</fullName>
        <ecNumber evidence="4">3.1.3.95</ecNumber>
    </recommendedName>
</protein>
<proteinExistence type="inferred from homology"/>
<organism evidence="12 13">
    <name type="scientific">Sparus aurata</name>
    <name type="common">Gilthead sea bream</name>
    <dbReference type="NCBI Taxonomy" id="8175"/>
    <lineage>
        <taxon>Eukaryota</taxon>
        <taxon>Metazoa</taxon>
        <taxon>Chordata</taxon>
        <taxon>Craniata</taxon>
        <taxon>Vertebrata</taxon>
        <taxon>Euteleostomi</taxon>
        <taxon>Actinopterygii</taxon>
        <taxon>Neopterygii</taxon>
        <taxon>Teleostei</taxon>
        <taxon>Neoteleostei</taxon>
        <taxon>Acanthomorphata</taxon>
        <taxon>Eupercaria</taxon>
        <taxon>Spariformes</taxon>
        <taxon>Sparidae</taxon>
        <taxon>Sparus</taxon>
    </lineage>
</organism>
<dbReference type="SUPFAM" id="SSF52799">
    <property type="entry name" value="(Phosphotyrosine protein) phosphatases II"/>
    <property type="match status" value="1"/>
</dbReference>
<dbReference type="Pfam" id="PF06602">
    <property type="entry name" value="Myotub-related"/>
    <property type="match status" value="1"/>
</dbReference>
<dbReference type="GO" id="GO:0005737">
    <property type="term" value="C:cytoplasm"/>
    <property type="evidence" value="ECO:0007669"/>
    <property type="project" value="UniProtKB-SubCell"/>
</dbReference>
<dbReference type="AlphaFoldDB" id="A0A671VFT6"/>
<dbReference type="GO" id="GO:0012505">
    <property type="term" value="C:endomembrane system"/>
    <property type="evidence" value="ECO:0007669"/>
    <property type="project" value="UniProtKB-SubCell"/>
</dbReference>
<dbReference type="FunFam" id="2.30.29.30:FF:000038">
    <property type="entry name" value="Myotubularin 1, isoform CRA_a"/>
    <property type="match status" value="1"/>
</dbReference>